<protein>
    <submittedName>
        <fullName evidence="2">Uncharacterized protein</fullName>
    </submittedName>
</protein>
<dbReference type="GO" id="GO:0006355">
    <property type="term" value="P:regulation of DNA-templated transcription"/>
    <property type="evidence" value="ECO:0007669"/>
    <property type="project" value="InterPro"/>
</dbReference>
<evidence type="ECO:0000313" key="3">
    <source>
        <dbReference type="Proteomes" id="UP000028701"/>
    </source>
</evidence>
<feature type="compositionally biased region" description="Basic and acidic residues" evidence="1">
    <location>
        <begin position="65"/>
        <end position="75"/>
    </location>
</feature>
<feature type="compositionally biased region" description="Low complexity" evidence="1">
    <location>
        <begin position="23"/>
        <end position="33"/>
    </location>
</feature>
<dbReference type="EMBL" id="BBJU01000031">
    <property type="protein sequence ID" value="GAK73090.1"/>
    <property type="molecule type" value="Genomic_DNA"/>
</dbReference>
<feature type="region of interest" description="Disordered" evidence="1">
    <location>
        <begin position="1"/>
        <end position="40"/>
    </location>
</feature>
<dbReference type="Gene3D" id="1.10.1220.10">
    <property type="entry name" value="Met repressor-like"/>
    <property type="match status" value="1"/>
</dbReference>
<feature type="region of interest" description="Disordered" evidence="1">
    <location>
        <begin position="58"/>
        <end position="91"/>
    </location>
</feature>
<sequence length="159" mass="17631">MVKRDTSVTDFAVAPRKPRQEVAAAQAAPAQAPKDAPVTPEATISQAALETVSEVVEPIAAPDQAETKPATEQHAGKLISPNEEVRRERTTTRALRQEASRLRLQDLKQTKARESKHFVNCPLDFETKQRLARAATENEVKMTVIIKTAIDQYLRDNGY</sequence>
<name>A0A081D2E4_9HYPH</name>
<reference evidence="2 3" key="1">
    <citation type="submission" date="2014-08" db="EMBL/GenBank/DDBJ databases">
        <title>Whole genome shotgun sequence of Rhizobium rubi NBRC 13261.</title>
        <authorList>
            <person name="Katano-Makiyama Y."/>
            <person name="Hosoyama A."/>
            <person name="Hashimoto M."/>
            <person name="Hosoyama Y."/>
            <person name="Noguchi M."/>
            <person name="Tsuchikane K."/>
            <person name="Uohara A."/>
            <person name="Ohji S."/>
            <person name="Ichikawa N."/>
            <person name="Kimura A."/>
            <person name="Yamazoe A."/>
            <person name="Fujita N."/>
        </authorList>
    </citation>
    <scope>NUCLEOTIDE SEQUENCE [LARGE SCALE GENOMIC DNA]</scope>
    <source>
        <strain evidence="2 3">NBRC 13261</strain>
    </source>
</reference>
<comment type="caution">
    <text evidence="2">The sequence shown here is derived from an EMBL/GenBank/DDBJ whole genome shotgun (WGS) entry which is preliminary data.</text>
</comment>
<dbReference type="eggNOG" id="ENOG5031G2V">
    <property type="taxonomic scope" value="Bacteria"/>
</dbReference>
<evidence type="ECO:0000256" key="1">
    <source>
        <dbReference type="SAM" id="MobiDB-lite"/>
    </source>
</evidence>
<proteinExistence type="predicted"/>
<gene>
    <name evidence="2" type="ORF">RRU01S_31_00240</name>
</gene>
<dbReference type="InterPro" id="IPR013321">
    <property type="entry name" value="Arc_rbn_hlx_hlx"/>
</dbReference>
<dbReference type="Proteomes" id="UP000028701">
    <property type="component" value="Unassembled WGS sequence"/>
</dbReference>
<organism evidence="2 3">
    <name type="scientific">Agrobacterium rubi TR3 = NBRC 13261</name>
    <dbReference type="NCBI Taxonomy" id="1368415"/>
    <lineage>
        <taxon>Bacteria</taxon>
        <taxon>Pseudomonadati</taxon>
        <taxon>Pseudomonadota</taxon>
        <taxon>Alphaproteobacteria</taxon>
        <taxon>Hyphomicrobiales</taxon>
        <taxon>Rhizobiaceae</taxon>
        <taxon>Rhizobium/Agrobacterium group</taxon>
        <taxon>Agrobacterium</taxon>
    </lineage>
</organism>
<evidence type="ECO:0000313" key="2">
    <source>
        <dbReference type="EMBL" id="GAK73090.1"/>
    </source>
</evidence>
<accession>A0A081D2E4</accession>
<dbReference type="AlphaFoldDB" id="A0A081D2E4"/>